<feature type="signal peptide" evidence="6">
    <location>
        <begin position="1"/>
        <end position="18"/>
    </location>
</feature>
<feature type="domain" description="Ig-like" evidence="7">
    <location>
        <begin position="144"/>
        <end position="225"/>
    </location>
</feature>
<feature type="chain" id="PRO_5034529129" evidence="6">
    <location>
        <begin position="19"/>
        <end position="343"/>
    </location>
</feature>
<evidence type="ECO:0000256" key="3">
    <source>
        <dbReference type="ARBA" id="ARBA00023136"/>
    </source>
</evidence>
<keyword evidence="2 6" id="KW-0732">Signal</keyword>
<dbReference type="GO" id="GO:0032689">
    <property type="term" value="P:negative regulation of type II interferon production"/>
    <property type="evidence" value="ECO:0007669"/>
    <property type="project" value="Ensembl"/>
</dbReference>
<evidence type="ECO:0000256" key="5">
    <source>
        <dbReference type="SAM" id="Phobius"/>
    </source>
</evidence>
<dbReference type="InterPro" id="IPR007110">
    <property type="entry name" value="Ig-like_dom"/>
</dbReference>
<dbReference type="GO" id="GO:0001618">
    <property type="term" value="F:virus receptor activity"/>
    <property type="evidence" value="ECO:0007669"/>
    <property type="project" value="Ensembl"/>
</dbReference>
<keyword evidence="5" id="KW-0812">Transmembrane</keyword>
<proteinExistence type="predicted"/>
<dbReference type="GO" id="GO:0032729">
    <property type="term" value="P:positive regulation of type II interferon production"/>
    <property type="evidence" value="ECO:0007669"/>
    <property type="project" value="Ensembl"/>
</dbReference>
<dbReference type="InterPro" id="IPR010407">
    <property type="entry name" value="Sig_lymph_act_molc_N"/>
</dbReference>
<dbReference type="Proteomes" id="UP000694381">
    <property type="component" value="Unassembled WGS sequence"/>
</dbReference>
<dbReference type="PANTHER" id="PTHR12080:SF49">
    <property type="entry name" value="SIGNALING LYMPHOCYTIC ACTIVATION MOLECULE"/>
    <property type="match status" value="1"/>
</dbReference>
<dbReference type="GO" id="GO:2000556">
    <property type="term" value="P:positive regulation of T-helper 1 cell cytokine production"/>
    <property type="evidence" value="ECO:0007669"/>
    <property type="project" value="Ensembl"/>
</dbReference>
<gene>
    <name evidence="8" type="primary">Slamf1</name>
</gene>
<dbReference type="PANTHER" id="PTHR12080">
    <property type="entry name" value="SIGNALING LYMPHOCYTIC ACTIVATION MOLECULE"/>
    <property type="match status" value="1"/>
</dbReference>
<keyword evidence="9" id="KW-1185">Reference proteome</keyword>
<accession>A0A8C6R4A2</accession>
<evidence type="ECO:0000259" key="7">
    <source>
        <dbReference type="PROSITE" id="PS50835"/>
    </source>
</evidence>
<dbReference type="GO" id="GO:0032720">
    <property type="term" value="P:negative regulation of tumor necrosis factor production"/>
    <property type="evidence" value="ECO:0007669"/>
    <property type="project" value="Ensembl"/>
</dbReference>
<dbReference type="GO" id="GO:0032695">
    <property type="term" value="P:negative regulation of interleukin-12 production"/>
    <property type="evidence" value="ECO:0007669"/>
    <property type="project" value="Ensembl"/>
</dbReference>
<dbReference type="GO" id="GO:2000349">
    <property type="term" value="P:negative regulation of CD40 signaling pathway"/>
    <property type="evidence" value="ECO:0007669"/>
    <property type="project" value="Ensembl"/>
</dbReference>
<dbReference type="Gene3D" id="2.60.40.10">
    <property type="entry name" value="Immunoglobulins"/>
    <property type="match status" value="2"/>
</dbReference>
<name>A0A8C6R4A2_NANGA</name>
<dbReference type="GO" id="GO:0042169">
    <property type="term" value="F:SH2 domain binding"/>
    <property type="evidence" value="ECO:0007669"/>
    <property type="project" value="Ensembl"/>
</dbReference>
<organism evidence="8 9">
    <name type="scientific">Nannospalax galili</name>
    <name type="common">Northern Israeli blind subterranean mole rat</name>
    <name type="synonym">Spalax galili</name>
    <dbReference type="NCBI Taxonomy" id="1026970"/>
    <lineage>
        <taxon>Eukaryota</taxon>
        <taxon>Metazoa</taxon>
        <taxon>Chordata</taxon>
        <taxon>Craniata</taxon>
        <taxon>Vertebrata</taxon>
        <taxon>Euteleostomi</taxon>
        <taxon>Mammalia</taxon>
        <taxon>Eutheria</taxon>
        <taxon>Euarchontoglires</taxon>
        <taxon>Glires</taxon>
        <taxon>Rodentia</taxon>
        <taxon>Myomorpha</taxon>
        <taxon>Muroidea</taxon>
        <taxon>Spalacidae</taxon>
        <taxon>Spalacinae</taxon>
        <taxon>Nannospalax</taxon>
    </lineage>
</organism>
<dbReference type="GO" id="GO:0070374">
    <property type="term" value="P:positive regulation of ERK1 and ERK2 cascade"/>
    <property type="evidence" value="ECO:0007669"/>
    <property type="project" value="Ensembl"/>
</dbReference>
<dbReference type="Pfam" id="PF06214">
    <property type="entry name" value="SLAM"/>
    <property type="match status" value="1"/>
</dbReference>
<dbReference type="InterPro" id="IPR013783">
    <property type="entry name" value="Ig-like_fold"/>
</dbReference>
<keyword evidence="3 5" id="KW-0472">Membrane</keyword>
<sequence>MDPKGLLSLSFLLFLSLAFELSYQTGGGMMNCPKIFQPLGSDTWLPLTYERINKSTNRSIRILVTKATSPSSSIKKKIVSLDLPEGGTLDYQENGYLFHWENLSLRILGSRKEREGWYFMSLEENVSVQHFCVQLKLYEQVSTPEIKVLNRAWENRTCSLILACTVEKGDHVTYSWSDEAGTHLPSPHNSSHLLNITVGPQRNGSIYRCNASNPVSSRSQTFNLQHECPLDSTGEYSESRPWILYAAVLVLAGITIITPILTAMIMLRRRGKENHCQPIVEDKGLTIYAQVQKSSPLEMKPDDALSDQDPCTTIYVDAIEPVPEPVQESKPITVYANVTLPES</sequence>
<comment type="subcellular location">
    <subcellularLocation>
        <location evidence="1">Membrane</location>
    </subcellularLocation>
</comment>
<keyword evidence="4" id="KW-0325">Glycoprotein</keyword>
<dbReference type="GeneTree" id="ENSGT01030000234540"/>
<keyword evidence="5" id="KW-1133">Transmembrane helix</keyword>
<reference evidence="8" key="1">
    <citation type="submission" date="2025-08" db="UniProtKB">
        <authorList>
            <consortium name="Ensembl"/>
        </authorList>
    </citation>
    <scope>IDENTIFICATION</scope>
</reference>
<evidence type="ECO:0000313" key="8">
    <source>
        <dbReference type="Ensembl" id="ENSNGAP00000012988.1"/>
    </source>
</evidence>
<protein>
    <submittedName>
        <fullName evidence="8">Signaling lymphocytic activation molecule family member 1</fullName>
    </submittedName>
</protein>
<dbReference type="GO" id="GO:0046330">
    <property type="term" value="P:positive regulation of JNK cascade"/>
    <property type="evidence" value="ECO:0007669"/>
    <property type="project" value="Ensembl"/>
</dbReference>
<feature type="transmembrane region" description="Helical" evidence="5">
    <location>
        <begin position="242"/>
        <end position="267"/>
    </location>
</feature>
<dbReference type="OMA" id="DHVAYNW"/>
<dbReference type="GO" id="GO:0038023">
    <property type="term" value="F:signaling receptor activity"/>
    <property type="evidence" value="ECO:0007669"/>
    <property type="project" value="Ensembl"/>
</dbReference>
<dbReference type="GO" id="GO:2000510">
    <property type="term" value="P:positive regulation of dendritic cell chemotaxis"/>
    <property type="evidence" value="ECO:0007669"/>
    <property type="project" value="Ensembl"/>
</dbReference>
<evidence type="ECO:0000313" key="9">
    <source>
        <dbReference type="Proteomes" id="UP000694381"/>
    </source>
</evidence>
<dbReference type="GO" id="GO:0010759">
    <property type="term" value="P:positive regulation of macrophage chemotaxis"/>
    <property type="evidence" value="ECO:0007669"/>
    <property type="project" value="Ensembl"/>
</dbReference>
<evidence type="ECO:0000256" key="2">
    <source>
        <dbReference type="ARBA" id="ARBA00022729"/>
    </source>
</evidence>
<evidence type="ECO:0000256" key="6">
    <source>
        <dbReference type="SAM" id="SignalP"/>
    </source>
</evidence>
<dbReference type="GO" id="GO:0045335">
    <property type="term" value="C:phagocytic vesicle"/>
    <property type="evidence" value="ECO:0007669"/>
    <property type="project" value="Ensembl"/>
</dbReference>
<dbReference type="SUPFAM" id="SSF48726">
    <property type="entry name" value="Immunoglobulin"/>
    <property type="match status" value="1"/>
</dbReference>
<dbReference type="GO" id="GO:0001779">
    <property type="term" value="P:natural killer cell differentiation"/>
    <property type="evidence" value="ECO:0007669"/>
    <property type="project" value="Ensembl"/>
</dbReference>
<dbReference type="GO" id="GO:0001787">
    <property type="term" value="P:natural killer cell proliferation"/>
    <property type="evidence" value="ECO:0007669"/>
    <property type="project" value="Ensembl"/>
</dbReference>
<evidence type="ECO:0000256" key="1">
    <source>
        <dbReference type="ARBA" id="ARBA00004370"/>
    </source>
</evidence>
<dbReference type="InterPro" id="IPR036179">
    <property type="entry name" value="Ig-like_dom_sf"/>
</dbReference>
<evidence type="ECO:0000256" key="4">
    <source>
        <dbReference type="ARBA" id="ARBA00023180"/>
    </source>
</evidence>
<dbReference type="GO" id="GO:0002725">
    <property type="term" value="P:negative regulation of T cell cytokine production"/>
    <property type="evidence" value="ECO:0007669"/>
    <property type="project" value="Ensembl"/>
</dbReference>
<dbReference type="GO" id="GO:0002232">
    <property type="term" value="P:leukocyte chemotaxis involved in inflammatory response"/>
    <property type="evidence" value="ECO:0007669"/>
    <property type="project" value="Ensembl"/>
</dbReference>
<dbReference type="GO" id="GO:0002277">
    <property type="term" value="P:myeloid dendritic cell activation involved in immune response"/>
    <property type="evidence" value="ECO:0007669"/>
    <property type="project" value="Ensembl"/>
</dbReference>
<dbReference type="Ensembl" id="ENSNGAT00000018561.1">
    <property type="protein sequence ID" value="ENSNGAP00000012988.1"/>
    <property type="gene ID" value="ENSNGAG00000014702.1"/>
</dbReference>
<dbReference type="GO" id="GO:0042104">
    <property type="term" value="P:positive regulation of activated T cell proliferation"/>
    <property type="evidence" value="ECO:0007669"/>
    <property type="project" value="Ensembl"/>
</dbReference>
<dbReference type="AlphaFoldDB" id="A0A8C6R4A2"/>
<dbReference type="GO" id="GO:0042802">
    <property type="term" value="F:identical protein binding"/>
    <property type="evidence" value="ECO:0007669"/>
    <property type="project" value="Ensembl"/>
</dbReference>
<dbReference type="GO" id="GO:0031338">
    <property type="term" value="P:regulation of vesicle fusion"/>
    <property type="evidence" value="ECO:0007669"/>
    <property type="project" value="Ensembl"/>
</dbReference>
<dbReference type="GO" id="GO:0032715">
    <property type="term" value="P:negative regulation of interleukin-6 production"/>
    <property type="evidence" value="ECO:0007669"/>
    <property type="project" value="Ensembl"/>
</dbReference>
<dbReference type="PROSITE" id="PS50835">
    <property type="entry name" value="IG_LIKE"/>
    <property type="match status" value="1"/>
</dbReference>
<dbReference type="InterPro" id="IPR015631">
    <property type="entry name" value="CD2/SLAM_rcpt"/>
</dbReference>
<reference evidence="8" key="2">
    <citation type="submission" date="2025-09" db="UniProtKB">
        <authorList>
            <consortium name="Ensembl"/>
        </authorList>
    </citation>
    <scope>IDENTIFICATION</scope>
</reference>
<dbReference type="GO" id="GO:0009897">
    <property type="term" value="C:external side of plasma membrane"/>
    <property type="evidence" value="ECO:0007669"/>
    <property type="project" value="Ensembl"/>
</dbReference>